<gene>
    <name evidence="1" type="ORF">HDA30_001200</name>
</gene>
<dbReference type="AlphaFoldDB" id="A0A7W7M3I7"/>
<name>A0A7W7M3I7_9MICC</name>
<evidence type="ECO:0000313" key="1">
    <source>
        <dbReference type="EMBL" id="MBB4735692.1"/>
    </source>
</evidence>
<proteinExistence type="predicted"/>
<keyword evidence="2" id="KW-1185">Reference proteome</keyword>
<comment type="caution">
    <text evidence="1">The sequence shown here is derived from an EMBL/GenBank/DDBJ whole genome shotgun (WGS) entry which is preliminary data.</text>
</comment>
<organism evidence="1 2">
    <name type="scientific">Micrococcus cohnii</name>
    <dbReference type="NCBI Taxonomy" id="993416"/>
    <lineage>
        <taxon>Bacteria</taxon>
        <taxon>Bacillati</taxon>
        <taxon>Actinomycetota</taxon>
        <taxon>Actinomycetes</taxon>
        <taxon>Micrococcales</taxon>
        <taxon>Micrococcaceae</taxon>
        <taxon>Micrococcus</taxon>
    </lineage>
</organism>
<accession>A0A7W7M3I7</accession>
<reference evidence="1 2" key="1">
    <citation type="submission" date="2020-08" db="EMBL/GenBank/DDBJ databases">
        <title>Sequencing the genomes of 1000 actinobacteria strains.</title>
        <authorList>
            <person name="Klenk H.-P."/>
        </authorList>
    </citation>
    <scope>NUCLEOTIDE SEQUENCE [LARGE SCALE GENOMIC DNA]</scope>
    <source>
        <strain evidence="1 2">DSM 23974</strain>
    </source>
</reference>
<dbReference type="Proteomes" id="UP000540191">
    <property type="component" value="Unassembled WGS sequence"/>
</dbReference>
<dbReference type="EMBL" id="JACHNA010000001">
    <property type="protein sequence ID" value="MBB4735692.1"/>
    <property type="molecule type" value="Genomic_DNA"/>
</dbReference>
<evidence type="ECO:0000313" key="2">
    <source>
        <dbReference type="Proteomes" id="UP000540191"/>
    </source>
</evidence>
<protein>
    <submittedName>
        <fullName evidence="1">Uncharacterized protein</fullName>
    </submittedName>
</protein>
<sequence>MLATLLPVVSDDDARVDALLVLATKPGARKEAVELARAGRADMLIVSDSSTFAESAARAEEEGTELPDGPYTDLCGRPPSDVAVVCFEPVPATTLGEVQAGTHVARRHGVESLGVLTFRQHMVRAQLLTRQHWDGPRAWFMYATDQTVRAELYDTVYAVAAYPKLIADLLMPERGTPSDPETGSWLDGVQRMVHRAIFAGARG</sequence>
<dbReference type="RefSeq" id="WP_158496601.1">
    <property type="nucleotide sequence ID" value="NZ_JACHNA010000001.1"/>
</dbReference>